<comment type="caution">
    <text evidence="12">The sequence shown here is derived from an EMBL/GenBank/DDBJ whole genome shotgun (WGS) entry which is preliminary data.</text>
</comment>
<sequence length="798" mass="91676">MKLTKEEFIRDFKDTLHEEQLIKVPDATPAELFTSLAQTVRKYYTPLWLERNRKISENHEKVAYYFSIEFLPGRMLETNLLNLGILDIVKEAFAELNVDFDAVRNAEHDMALGNGGLGRLAAAFMDSLATTGYPGFGNGLRYKYGLFKQRIVDGYQVELPDSWFGSIGNVWETRKDHDTVEVKLFGDVYLQADKDGKLSPVYNNAQILRAVPYDVPQLGYQNDIVNNLRLWDVEIPEEYELDYPTIADRRSVQDITSILYPDDSSYEGKQLRLVQEYFMTSAGLQTIIKSYLKQELPLEKIHEKVSVHINDTHPAVAPAEFMRLLVDEYRLEWDVAWEVTTKTISYTNHTILAEALEKWDAELFKKVLPRVYQIILEIDNRFVSDMASDGVAPQIIENTRIVKDGLIHMANLAIIGGYSVNGVAKLHTELLKEDTLRDFYNLYPEKFNNKTNGIVQRRWTQIADQPLSKTIDKWIGSGWRSDIHELRKLNDLVDNSEVLNDFYHVKQEAKARLAAYIKETTGIEVSTDAIFDVQVKRLHAYKRQLLNVLNIIKQYWDLKDNPDKDIVPHVYIFGAKAAPGYHFAKSVIKVINELANLINNDSSLNGKLKVVFLENYNVSLAELIIPAANVSEQISLASKEASGTSNMKFMMTGAITLATLDGANIEIKDEVGSDNIVIFGMDKDDVYRHYDRHDYYSRSIYENNPIIRRVVDSFINGTIPNIQGEGTEIYESLITHNDEYFLLEDFTAYVEAQEKIDQLYRNQEQWMRMSLINIANSDKFTSDDTITQYAKEIWQLKN</sequence>
<keyword evidence="4" id="KW-0021">Allosteric enzyme</keyword>
<dbReference type="AlphaFoldDB" id="A0A928A398"/>
<evidence type="ECO:0000313" key="13">
    <source>
        <dbReference type="Proteomes" id="UP000700800"/>
    </source>
</evidence>
<dbReference type="CDD" id="cd04300">
    <property type="entry name" value="GT35_Glycogen_Phosphorylase"/>
    <property type="match status" value="1"/>
</dbReference>
<keyword evidence="5 11" id="KW-0328">Glycosyltransferase</keyword>
<dbReference type="SUPFAM" id="SSF53756">
    <property type="entry name" value="UDP-Glycosyltransferase/glycogen phosphorylase"/>
    <property type="match status" value="1"/>
</dbReference>
<evidence type="ECO:0000256" key="7">
    <source>
        <dbReference type="ARBA" id="ARBA00022898"/>
    </source>
</evidence>
<evidence type="ECO:0000256" key="4">
    <source>
        <dbReference type="ARBA" id="ARBA00022533"/>
    </source>
</evidence>
<evidence type="ECO:0000256" key="11">
    <source>
        <dbReference type="RuleBase" id="RU000587"/>
    </source>
</evidence>
<dbReference type="Gene3D" id="3.40.50.2000">
    <property type="entry name" value="Glycogen Phosphorylase B"/>
    <property type="match status" value="2"/>
</dbReference>
<comment type="function">
    <text evidence="9">Phosphorylase is an important allosteric enzyme in carbohydrate metabolism. Enzymes from different sources differ in their regulatory mechanisms and in their natural substrates. However, all known phosphorylases share catalytic and structural properties.</text>
</comment>
<keyword evidence="7 10" id="KW-0663">Pyridoxal phosphate</keyword>
<dbReference type="NCBIfam" id="TIGR02093">
    <property type="entry name" value="P_ylase"/>
    <property type="match status" value="1"/>
</dbReference>
<dbReference type="InterPro" id="IPR011833">
    <property type="entry name" value="Glycg_phsphrylas"/>
</dbReference>
<dbReference type="InterPro" id="IPR000811">
    <property type="entry name" value="Glyco_trans_35"/>
</dbReference>
<reference evidence="12" key="1">
    <citation type="submission" date="2019-04" db="EMBL/GenBank/DDBJ databases">
        <title>Evolution of Biomass-Degrading Anaerobic Consortia Revealed by Metagenomics.</title>
        <authorList>
            <person name="Peng X."/>
        </authorList>
    </citation>
    <scope>NUCLEOTIDE SEQUENCE</scope>
    <source>
        <strain evidence="12">SIG195</strain>
    </source>
</reference>
<dbReference type="EC" id="2.4.1.1" evidence="11"/>
<gene>
    <name evidence="12" type="ORF">E7156_00040</name>
</gene>
<evidence type="ECO:0000256" key="3">
    <source>
        <dbReference type="ARBA" id="ARBA00006047"/>
    </source>
</evidence>
<dbReference type="PANTHER" id="PTHR11468">
    <property type="entry name" value="GLYCOGEN PHOSPHORYLASE"/>
    <property type="match status" value="1"/>
</dbReference>
<comment type="similarity">
    <text evidence="3 11">Belongs to the glycogen phosphorylase family.</text>
</comment>
<dbReference type="EMBL" id="SVAF01000001">
    <property type="protein sequence ID" value="MBE6163711.1"/>
    <property type="molecule type" value="Genomic_DNA"/>
</dbReference>
<protein>
    <recommendedName>
        <fullName evidence="11">Alpha-1,4 glucan phosphorylase</fullName>
        <ecNumber evidence="11">2.4.1.1</ecNumber>
    </recommendedName>
</protein>
<dbReference type="GO" id="GO:0008184">
    <property type="term" value="F:glycogen phosphorylase activity"/>
    <property type="evidence" value="ECO:0007669"/>
    <property type="project" value="InterPro"/>
</dbReference>
<dbReference type="FunFam" id="3.40.50.2000:FF:000003">
    <property type="entry name" value="Alpha-1,4 glucan phosphorylase"/>
    <property type="match status" value="1"/>
</dbReference>
<accession>A0A928A398</accession>
<name>A0A928A398_9STRE</name>
<comment type="function">
    <text evidence="11">Allosteric enzyme that catalyzes the rate-limiting step in glycogen catabolism, the phosphorolytic cleavage of glycogen to produce glucose-1-phosphate, and plays a central role in maintaining cellular and organismal glucose homeostasis.</text>
</comment>
<evidence type="ECO:0000256" key="1">
    <source>
        <dbReference type="ARBA" id="ARBA00001275"/>
    </source>
</evidence>
<proteinExistence type="inferred from homology"/>
<dbReference type="PANTHER" id="PTHR11468:SF3">
    <property type="entry name" value="GLYCOGEN PHOSPHORYLASE, LIVER FORM"/>
    <property type="match status" value="1"/>
</dbReference>
<dbReference type="GO" id="GO:0030170">
    <property type="term" value="F:pyridoxal phosphate binding"/>
    <property type="evidence" value="ECO:0007669"/>
    <property type="project" value="InterPro"/>
</dbReference>
<evidence type="ECO:0000313" key="12">
    <source>
        <dbReference type="EMBL" id="MBE6163711.1"/>
    </source>
</evidence>
<evidence type="ECO:0000256" key="8">
    <source>
        <dbReference type="ARBA" id="ARBA00023277"/>
    </source>
</evidence>
<evidence type="ECO:0000256" key="2">
    <source>
        <dbReference type="ARBA" id="ARBA00001933"/>
    </source>
</evidence>
<keyword evidence="8 11" id="KW-0119">Carbohydrate metabolism</keyword>
<dbReference type="Pfam" id="PF00343">
    <property type="entry name" value="Phosphorylase"/>
    <property type="match status" value="1"/>
</dbReference>
<keyword evidence="6 11" id="KW-0808">Transferase</keyword>
<dbReference type="GO" id="GO:0005980">
    <property type="term" value="P:glycogen catabolic process"/>
    <property type="evidence" value="ECO:0007669"/>
    <property type="project" value="TreeGrafter"/>
</dbReference>
<evidence type="ECO:0000256" key="10">
    <source>
        <dbReference type="PIRSR" id="PIRSR000460-1"/>
    </source>
</evidence>
<comment type="catalytic activity">
    <reaction evidence="1 11">
        <text>[(1-&gt;4)-alpha-D-glucosyl](n) + phosphate = [(1-&gt;4)-alpha-D-glucosyl](n-1) + alpha-D-glucose 1-phosphate</text>
        <dbReference type="Rhea" id="RHEA:41732"/>
        <dbReference type="Rhea" id="RHEA-COMP:9584"/>
        <dbReference type="Rhea" id="RHEA-COMP:9586"/>
        <dbReference type="ChEBI" id="CHEBI:15444"/>
        <dbReference type="ChEBI" id="CHEBI:43474"/>
        <dbReference type="ChEBI" id="CHEBI:58601"/>
        <dbReference type="EC" id="2.4.1.1"/>
    </reaction>
</comment>
<dbReference type="Proteomes" id="UP000700800">
    <property type="component" value="Unassembled WGS sequence"/>
</dbReference>
<organism evidence="12 13">
    <name type="scientific">Streptococcus gallolyticus</name>
    <dbReference type="NCBI Taxonomy" id="315405"/>
    <lineage>
        <taxon>Bacteria</taxon>
        <taxon>Bacillati</taxon>
        <taxon>Bacillota</taxon>
        <taxon>Bacilli</taxon>
        <taxon>Lactobacillales</taxon>
        <taxon>Streptococcaceae</taxon>
        <taxon>Streptococcus</taxon>
    </lineage>
</organism>
<evidence type="ECO:0000256" key="9">
    <source>
        <dbReference type="ARBA" id="ARBA00025174"/>
    </source>
</evidence>
<evidence type="ECO:0000256" key="6">
    <source>
        <dbReference type="ARBA" id="ARBA00022679"/>
    </source>
</evidence>
<feature type="modified residue" description="N6-(pyridoxal phosphate)lysine" evidence="10">
    <location>
        <position position="648"/>
    </location>
</feature>
<evidence type="ECO:0000256" key="5">
    <source>
        <dbReference type="ARBA" id="ARBA00022676"/>
    </source>
</evidence>
<dbReference type="PIRSF" id="PIRSF000460">
    <property type="entry name" value="Pprylas_GlgP"/>
    <property type="match status" value="1"/>
</dbReference>
<comment type="cofactor">
    <cofactor evidence="2 11">
        <name>pyridoxal 5'-phosphate</name>
        <dbReference type="ChEBI" id="CHEBI:597326"/>
    </cofactor>
</comment>
<dbReference type="GO" id="GO:0005737">
    <property type="term" value="C:cytoplasm"/>
    <property type="evidence" value="ECO:0007669"/>
    <property type="project" value="TreeGrafter"/>
</dbReference>